<comment type="caution">
    <text evidence="2">The sequence shown here is derived from an EMBL/GenBank/DDBJ whole genome shotgun (WGS) entry which is preliminary data.</text>
</comment>
<feature type="region of interest" description="Disordered" evidence="1">
    <location>
        <begin position="1"/>
        <end position="233"/>
    </location>
</feature>
<accession>A0ABQ8UJD8</accession>
<feature type="compositionally biased region" description="Low complexity" evidence="1">
    <location>
        <begin position="92"/>
        <end position="108"/>
    </location>
</feature>
<feature type="compositionally biased region" description="Polar residues" evidence="1">
    <location>
        <begin position="16"/>
        <end position="26"/>
    </location>
</feature>
<evidence type="ECO:0000256" key="1">
    <source>
        <dbReference type="SAM" id="MobiDB-lite"/>
    </source>
</evidence>
<feature type="region of interest" description="Disordered" evidence="1">
    <location>
        <begin position="355"/>
        <end position="385"/>
    </location>
</feature>
<proteinExistence type="predicted"/>
<dbReference type="Proteomes" id="UP001141327">
    <property type="component" value="Unassembled WGS sequence"/>
</dbReference>
<feature type="compositionally biased region" description="Low complexity" evidence="1">
    <location>
        <begin position="160"/>
        <end position="171"/>
    </location>
</feature>
<dbReference type="EMBL" id="JAPMOS010000020">
    <property type="protein sequence ID" value="KAJ4459339.1"/>
    <property type="molecule type" value="Genomic_DNA"/>
</dbReference>
<feature type="compositionally biased region" description="Basic and acidic residues" evidence="1">
    <location>
        <begin position="372"/>
        <end position="381"/>
    </location>
</feature>
<reference evidence="2" key="1">
    <citation type="journal article" date="2022" name="bioRxiv">
        <title>Genomics of Preaxostyla Flagellates Illuminates Evolutionary Transitions and the Path Towards Mitochondrial Loss.</title>
        <authorList>
            <person name="Novak L.V.F."/>
            <person name="Treitli S.C."/>
            <person name="Pyrih J."/>
            <person name="Halakuc P."/>
            <person name="Pipaliya S.V."/>
            <person name="Vacek V."/>
            <person name="Brzon O."/>
            <person name="Soukal P."/>
            <person name="Eme L."/>
            <person name="Dacks J.B."/>
            <person name="Karnkowska A."/>
            <person name="Elias M."/>
            <person name="Hampl V."/>
        </authorList>
    </citation>
    <scope>NUCLEOTIDE SEQUENCE</scope>
    <source>
        <strain evidence="2">RCP-MX</strain>
    </source>
</reference>
<name>A0ABQ8UJD8_9EUKA</name>
<feature type="compositionally biased region" description="Basic and acidic residues" evidence="1">
    <location>
        <begin position="1"/>
        <end position="10"/>
    </location>
</feature>
<organism evidence="2 3">
    <name type="scientific">Paratrimastix pyriformis</name>
    <dbReference type="NCBI Taxonomy" id="342808"/>
    <lineage>
        <taxon>Eukaryota</taxon>
        <taxon>Metamonada</taxon>
        <taxon>Preaxostyla</taxon>
        <taxon>Paratrimastigidae</taxon>
        <taxon>Paratrimastix</taxon>
    </lineage>
</organism>
<keyword evidence="3" id="KW-1185">Reference proteome</keyword>
<gene>
    <name evidence="2" type="ORF">PAPYR_4635</name>
</gene>
<feature type="compositionally biased region" description="Pro residues" evidence="1">
    <location>
        <begin position="210"/>
        <end position="232"/>
    </location>
</feature>
<evidence type="ECO:0000313" key="2">
    <source>
        <dbReference type="EMBL" id="KAJ4459339.1"/>
    </source>
</evidence>
<sequence length="395" mass="40808">METVLEERFIAPEASGLTQPGQSDSLPQKICIERGDSRKTARPIVDDDDDDEPQPPVKPEDGHPISLPTPKTADNPAQLQKPAPSPSPPMSPGASTPGPSPPARSTSRMVVMDDDDDDAGVTPTPSPRKVKSTHTTNTTPKTPLKRDGPSPATPLKRDGPAPSAGTPGTTPKRTRGRPKGSKDKAPRAAGSGRTRQPSITSFLAKTDPAAPAPSPSPPVAMTPPPAVPPPSPEAALVKRLLPLLTLIPDGLSTAAAALGIDAPPAPPVATTPAAASLPFLGASPATATPGGLLEIQRRLLFEDALETIKKHVPRPSANSTATSPLGLIPLSLPRLPNQDLTWRPSMAVPDLLADLGPHAATPTASTPAGDRGTQHPRDEKTPACASRNLLDFGLV</sequence>
<feature type="compositionally biased region" description="Low complexity" evidence="1">
    <location>
        <begin position="357"/>
        <end position="368"/>
    </location>
</feature>
<dbReference type="PRINTS" id="PR01217">
    <property type="entry name" value="PRICHEXTENSN"/>
</dbReference>
<protein>
    <submittedName>
        <fullName evidence="2">Uncharacterized protein</fullName>
    </submittedName>
</protein>
<evidence type="ECO:0000313" key="3">
    <source>
        <dbReference type="Proteomes" id="UP001141327"/>
    </source>
</evidence>
<feature type="compositionally biased region" description="Polar residues" evidence="1">
    <location>
        <begin position="193"/>
        <end position="203"/>
    </location>
</feature>
<feature type="compositionally biased region" description="Low complexity" evidence="1">
    <location>
        <begin position="133"/>
        <end position="142"/>
    </location>
</feature>